<organism evidence="1 2">
    <name type="scientific">Chryseobacterium defluvii</name>
    <dbReference type="NCBI Taxonomy" id="160396"/>
    <lineage>
        <taxon>Bacteria</taxon>
        <taxon>Pseudomonadati</taxon>
        <taxon>Bacteroidota</taxon>
        <taxon>Flavobacteriia</taxon>
        <taxon>Flavobacteriales</taxon>
        <taxon>Weeksellaceae</taxon>
        <taxon>Chryseobacterium group</taxon>
        <taxon>Chryseobacterium</taxon>
    </lineage>
</organism>
<keyword evidence="2" id="KW-1185">Reference proteome</keyword>
<name>A0A840KFJ2_9FLAO</name>
<dbReference type="InterPro" id="IPR011989">
    <property type="entry name" value="ARM-like"/>
</dbReference>
<dbReference type="RefSeq" id="WP_184191783.1">
    <property type="nucleotide sequence ID" value="NZ_JACHLE010000007.1"/>
</dbReference>
<comment type="caution">
    <text evidence="1">The sequence shown here is derived from an EMBL/GenBank/DDBJ whole genome shotgun (WGS) entry which is preliminary data.</text>
</comment>
<dbReference type="AlphaFoldDB" id="A0A840KFJ2"/>
<dbReference type="Proteomes" id="UP000592180">
    <property type="component" value="Unassembled WGS sequence"/>
</dbReference>
<protein>
    <submittedName>
        <fullName evidence="1">HEAT repeat protein</fullName>
    </submittedName>
</protein>
<dbReference type="InterPro" id="IPR016024">
    <property type="entry name" value="ARM-type_fold"/>
</dbReference>
<sequence>MNLKELFSDKSTKVKEKVDLLSNAVLNGEISVNEVIAFASSSKDPVKASCIESLEFASQGNPGIMDKESFKFVTESLSEKAPRIKWESAKVIGNTAKLFPDSLENAITKLIENTAHEGTVVRWSAAFALGEILNINQGLKNRLLDTLKDISEKEEKNSIKKIYQKAIKIAEK</sequence>
<reference evidence="1 2" key="1">
    <citation type="submission" date="2020-08" db="EMBL/GenBank/DDBJ databases">
        <title>Functional genomics of gut bacteria from endangered species of beetles.</title>
        <authorList>
            <person name="Carlos-Shanley C."/>
        </authorList>
    </citation>
    <scope>NUCLEOTIDE SEQUENCE [LARGE SCALE GENOMIC DNA]</scope>
    <source>
        <strain evidence="1 2">S00151</strain>
    </source>
</reference>
<dbReference type="Gene3D" id="1.25.10.10">
    <property type="entry name" value="Leucine-rich Repeat Variant"/>
    <property type="match status" value="1"/>
</dbReference>
<proteinExistence type="predicted"/>
<dbReference type="EMBL" id="JACHLE010000007">
    <property type="protein sequence ID" value="MBB4808131.1"/>
    <property type="molecule type" value="Genomic_DNA"/>
</dbReference>
<accession>A0A840KFJ2</accession>
<evidence type="ECO:0000313" key="2">
    <source>
        <dbReference type="Proteomes" id="UP000592180"/>
    </source>
</evidence>
<evidence type="ECO:0000313" key="1">
    <source>
        <dbReference type="EMBL" id="MBB4808131.1"/>
    </source>
</evidence>
<dbReference type="SUPFAM" id="SSF48371">
    <property type="entry name" value="ARM repeat"/>
    <property type="match status" value="1"/>
</dbReference>
<gene>
    <name evidence="1" type="ORF">HNP38_003471</name>
</gene>